<dbReference type="CDD" id="cd06173">
    <property type="entry name" value="MFS_MefA_like"/>
    <property type="match status" value="1"/>
</dbReference>
<evidence type="ECO:0000256" key="4">
    <source>
        <dbReference type="ARBA" id="ARBA00022692"/>
    </source>
</evidence>
<evidence type="ECO:0000256" key="6">
    <source>
        <dbReference type="ARBA" id="ARBA00023136"/>
    </source>
</evidence>
<evidence type="ECO:0000256" key="2">
    <source>
        <dbReference type="ARBA" id="ARBA00022448"/>
    </source>
</evidence>
<feature type="domain" description="Major facilitator superfamily (MFS) profile" evidence="10">
    <location>
        <begin position="1"/>
        <end position="425"/>
    </location>
</feature>
<dbReference type="GO" id="GO:0022857">
    <property type="term" value="F:transmembrane transporter activity"/>
    <property type="evidence" value="ECO:0007669"/>
    <property type="project" value="InterPro"/>
</dbReference>
<evidence type="ECO:0000256" key="8">
    <source>
        <dbReference type="ARBA" id="ARBA00040914"/>
    </source>
</evidence>
<dbReference type="InterPro" id="IPR036259">
    <property type="entry name" value="MFS_trans_sf"/>
</dbReference>
<dbReference type="RefSeq" id="WP_140469023.1">
    <property type="nucleotide sequence ID" value="NZ_RCYZ01000009.1"/>
</dbReference>
<evidence type="ECO:0000313" key="11">
    <source>
        <dbReference type="EMBL" id="TPG62283.1"/>
    </source>
</evidence>
<dbReference type="GO" id="GO:0005886">
    <property type="term" value="C:plasma membrane"/>
    <property type="evidence" value="ECO:0007669"/>
    <property type="project" value="UniProtKB-SubCell"/>
</dbReference>
<feature type="transmembrane region" description="Helical" evidence="9">
    <location>
        <begin position="89"/>
        <end position="108"/>
    </location>
</feature>
<keyword evidence="3" id="KW-1003">Cell membrane</keyword>
<comment type="subcellular location">
    <subcellularLocation>
        <location evidence="1">Cell membrane</location>
        <topology evidence="1">Multi-pass membrane protein</topology>
    </subcellularLocation>
</comment>
<keyword evidence="12" id="KW-1185">Reference proteome</keyword>
<proteinExistence type="inferred from homology"/>
<feature type="transmembrane region" description="Helical" evidence="9">
    <location>
        <begin position="132"/>
        <end position="155"/>
    </location>
</feature>
<dbReference type="Pfam" id="PF07690">
    <property type="entry name" value="MFS_1"/>
    <property type="match status" value="1"/>
</dbReference>
<evidence type="ECO:0000259" key="10">
    <source>
        <dbReference type="PROSITE" id="PS50850"/>
    </source>
</evidence>
<accession>A0A502GN25</accession>
<keyword evidence="4 9" id="KW-0812">Transmembrane</keyword>
<evidence type="ECO:0000256" key="1">
    <source>
        <dbReference type="ARBA" id="ARBA00004651"/>
    </source>
</evidence>
<dbReference type="Proteomes" id="UP000317646">
    <property type="component" value="Unassembled WGS sequence"/>
</dbReference>
<comment type="caution">
    <text evidence="11">The sequence shown here is derived from an EMBL/GenBank/DDBJ whole genome shotgun (WGS) entry which is preliminary data.</text>
</comment>
<gene>
    <name evidence="11" type="ORF">EAH73_18965</name>
</gene>
<name>A0A502GN25_9BACT</name>
<protein>
    <recommendedName>
        <fullName evidence="8">Multidrug efflux pump Tap</fullName>
    </recommendedName>
</protein>
<evidence type="ECO:0000256" key="5">
    <source>
        <dbReference type="ARBA" id="ARBA00022989"/>
    </source>
</evidence>
<feature type="transmembrane region" description="Helical" evidence="9">
    <location>
        <begin position="56"/>
        <end position="77"/>
    </location>
</feature>
<dbReference type="InterPro" id="IPR011701">
    <property type="entry name" value="MFS"/>
</dbReference>
<dbReference type="SUPFAM" id="SSF103473">
    <property type="entry name" value="MFS general substrate transporter"/>
    <property type="match status" value="1"/>
</dbReference>
<keyword evidence="2" id="KW-0813">Transport</keyword>
<reference evidence="11 12" key="1">
    <citation type="journal article" date="2019" name="Environ. Microbiol.">
        <title>Species interactions and distinct microbial communities in high Arctic permafrost affected cryosols are associated with the CH4 and CO2 gas fluxes.</title>
        <authorList>
            <person name="Altshuler I."/>
            <person name="Hamel J."/>
            <person name="Turney S."/>
            <person name="Magnuson E."/>
            <person name="Levesque R."/>
            <person name="Greer C."/>
            <person name="Whyte L.G."/>
        </authorList>
    </citation>
    <scope>NUCLEOTIDE SEQUENCE [LARGE SCALE GENOMIC DNA]</scope>
    <source>
        <strain evidence="11 12">S9.2P</strain>
    </source>
</reference>
<dbReference type="PROSITE" id="PS50850">
    <property type="entry name" value="MFS"/>
    <property type="match status" value="1"/>
</dbReference>
<evidence type="ECO:0000313" key="12">
    <source>
        <dbReference type="Proteomes" id="UP000317646"/>
    </source>
</evidence>
<organism evidence="11 12">
    <name type="scientific">Hymenobacter nivis</name>
    <dbReference type="NCBI Taxonomy" id="1850093"/>
    <lineage>
        <taxon>Bacteria</taxon>
        <taxon>Pseudomonadati</taxon>
        <taxon>Bacteroidota</taxon>
        <taxon>Cytophagia</taxon>
        <taxon>Cytophagales</taxon>
        <taxon>Hymenobacteraceae</taxon>
        <taxon>Hymenobacter</taxon>
    </lineage>
</organism>
<dbReference type="EMBL" id="RCYZ01000009">
    <property type="protein sequence ID" value="TPG62283.1"/>
    <property type="molecule type" value="Genomic_DNA"/>
</dbReference>
<feature type="transmembrane region" description="Helical" evidence="9">
    <location>
        <begin position="176"/>
        <end position="195"/>
    </location>
</feature>
<dbReference type="PANTHER" id="PTHR23513:SF9">
    <property type="entry name" value="ENTEROBACTIN EXPORTER ENTS"/>
    <property type="match status" value="1"/>
</dbReference>
<feature type="transmembrane region" description="Helical" evidence="9">
    <location>
        <begin position="401"/>
        <end position="420"/>
    </location>
</feature>
<evidence type="ECO:0000256" key="3">
    <source>
        <dbReference type="ARBA" id="ARBA00022475"/>
    </source>
</evidence>
<feature type="transmembrane region" description="Helical" evidence="9">
    <location>
        <begin position="249"/>
        <end position="274"/>
    </location>
</feature>
<feature type="transmembrane region" description="Helical" evidence="9">
    <location>
        <begin position="286"/>
        <end position="304"/>
    </location>
</feature>
<feature type="transmembrane region" description="Helical" evidence="9">
    <location>
        <begin position="28"/>
        <end position="50"/>
    </location>
</feature>
<evidence type="ECO:0000256" key="9">
    <source>
        <dbReference type="SAM" id="Phobius"/>
    </source>
</evidence>
<dbReference type="AlphaFoldDB" id="A0A502GN25"/>
<dbReference type="PANTHER" id="PTHR23513">
    <property type="entry name" value="INTEGRAL MEMBRANE EFFLUX PROTEIN-RELATED"/>
    <property type="match status" value="1"/>
</dbReference>
<dbReference type="InterPro" id="IPR020846">
    <property type="entry name" value="MFS_dom"/>
</dbReference>
<evidence type="ECO:0000256" key="7">
    <source>
        <dbReference type="ARBA" id="ARBA00038075"/>
    </source>
</evidence>
<keyword evidence="5 9" id="KW-1133">Transmembrane helix</keyword>
<keyword evidence="6 9" id="KW-0472">Membrane</keyword>
<sequence>MDPASPAAPAAPHDPYAALRLPDFRRYVTARALFSIATQIQGVVVAWQIFKLTNDPLALGLIGLAEAIPSITVSLYAGHVADSVRRKRIVVPAVLVLVLCAFTLWWLAHPLQEALLERGRLNLSALHATVVWPLYLVIFVSGIARGFLSPALFAFMPQLLPDRTHLPNAITWSSTTWQASAVLGPAIGGLLITYLGIEFAYGVDSVLETLALLFFVSIASRELPPIEGERLGLAESITSGIKFIFSNQLVLAALSLDMFAVLFGGAVALLPFFAANVLHSPGSFGSLRAAPAVGSVLMAIFLTFSPLKKGAGRKMLWAVAGFGAATVAFALSRNIYLSFFLLFLTGVFDAVSVIVRSTLVHTYTPEYMKGRVSAVNSIFIGSSNEIGSFESGAAAKAMGTVPSVVFGGLMTMGIVAFTAWRADKLRKLEMGAGSK</sequence>
<comment type="similarity">
    <text evidence="7">Belongs to the major facilitator superfamily. Drug:H(+) antiporter-3 (DHA3) (TC 2.A.1.21) family.</text>
</comment>
<feature type="transmembrane region" description="Helical" evidence="9">
    <location>
        <begin position="316"/>
        <end position="336"/>
    </location>
</feature>
<dbReference type="Gene3D" id="1.20.1250.20">
    <property type="entry name" value="MFS general substrate transporter like domains"/>
    <property type="match status" value="1"/>
</dbReference>
<dbReference type="OrthoDB" id="7283966at2"/>